<dbReference type="EMBL" id="KV427637">
    <property type="protein sequence ID" value="KZT04411.1"/>
    <property type="molecule type" value="Genomic_DNA"/>
</dbReference>
<feature type="compositionally biased region" description="Acidic residues" evidence="1">
    <location>
        <begin position="161"/>
        <end position="176"/>
    </location>
</feature>
<feature type="compositionally biased region" description="Basic and acidic residues" evidence="1">
    <location>
        <begin position="97"/>
        <end position="113"/>
    </location>
</feature>
<dbReference type="GeneID" id="63826435"/>
<evidence type="ECO:0000313" key="3">
    <source>
        <dbReference type="Proteomes" id="UP000076871"/>
    </source>
</evidence>
<feature type="compositionally biased region" description="Basic and acidic residues" evidence="1">
    <location>
        <begin position="148"/>
        <end position="160"/>
    </location>
</feature>
<gene>
    <name evidence="2" type="ORF">LAESUDRAFT_728283</name>
</gene>
<dbReference type="InParanoid" id="A0A165DA04"/>
<evidence type="ECO:0000313" key="2">
    <source>
        <dbReference type="EMBL" id="KZT04411.1"/>
    </source>
</evidence>
<feature type="region of interest" description="Disordered" evidence="1">
    <location>
        <begin position="63"/>
        <end position="122"/>
    </location>
</feature>
<dbReference type="AlphaFoldDB" id="A0A165DA04"/>
<name>A0A165DA04_9APHY</name>
<keyword evidence="3" id="KW-1185">Reference proteome</keyword>
<sequence length="286" mass="31653">MSNSSHVGGHSIVYLRHLLEESGNGYDITDHPLHKRFMEVVGSPRRPPPRIVLPKRKNKRLLVQSERSKEGSAMKPNRGVRRSLDVKTGPKGCVSKIRSEEGVMDGKRTHSHTEQNTAYYPVVESGTAADPEVGLDAVAKGTQTDEMGALREGRQKRWLDDVEDDESNSSDAESDMSDTLSESSNEEGLHSSHKREFTEAFDEDIDMKGLDDNVPSKKMRAEAVFGGHNEQSALPNFEASRVSGHVPVARREHDIGSTSTSSPMRSDLELPSRDASCTLWTNETSR</sequence>
<evidence type="ECO:0000256" key="1">
    <source>
        <dbReference type="SAM" id="MobiDB-lite"/>
    </source>
</evidence>
<feature type="region of interest" description="Disordered" evidence="1">
    <location>
        <begin position="141"/>
        <end position="200"/>
    </location>
</feature>
<accession>A0A165DA04</accession>
<dbReference type="Proteomes" id="UP000076871">
    <property type="component" value="Unassembled WGS sequence"/>
</dbReference>
<reference evidence="2 3" key="1">
    <citation type="journal article" date="2016" name="Mol. Biol. Evol.">
        <title>Comparative Genomics of Early-Diverging Mushroom-Forming Fungi Provides Insights into the Origins of Lignocellulose Decay Capabilities.</title>
        <authorList>
            <person name="Nagy L.G."/>
            <person name="Riley R."/>
            <person name="Tritt A."/>
            <person name="Adam C."/>
            <person name="Daum C."/>
            <person name="Floudas D."/>
            <person name="Sun H."/>
            <person name="Yadav J.S."/>
            <person name="Pangilinan J."/>
            <person name="Larsson K.H."/>
            <person name="Matsuura K."/>
            <person name="Barry K."/>
            <person name="Labutti K."/>
            <person name="Kuo R."/>
            <person name="Ohm R.A."/>
            <person name="Bhattacharya S.S."/>
            <person name="Shirouzu T."/>
            <person name="Yoshinaga Y."/>
            <person name="Martin F.M."/>
            <person name="Grigoriev I.V."/>
            <person name="Hibbett D.S."/>
        </authorList>
    </citation>
    <scope>NUCLEOTIDE SEQUENCE [LARGE SCALE GENOMIC DNA]</scope>
    <source>
        <strain evidence="2 3">93-53</strain>
    </source>
</reference>
<feature type="region of interest" description="Disordered" evidence="1">
    <location>
        <begin position="251"/>
        <end position="286"/>
    </location>
</feature>
<dbReference type="RefSeq" id="XP_040762151.1">
    <property type="nucleotide sequence ID" value="XM_040909406.1"/>
</dbReference>
<feature type="compositionally biased region" description="Basic and acidic residues" evidence="1">
    <location>
        <begin position="187"/>
        <end position="198"/>
    </location>
</feature>
<protein>
    <submittedName>
        <fullName evidence="2">Uncharacterized protein</fullName>
    </submittedName>
</protein>
<proteinExistence type="predicted"/>
<organism evidence="2 3">
    <name type="scientific">Laetiporus sulphureus 93-53</name>
    <dbReference type="NCBI Taxonomy" id="1314785"/>
    <lineage>
        <taxon>Eukaryota</taxon>
        <taxon>Fungi</taxon>
        <taxon>Dikarya</taxon>
        <taxon>Basidiomycota</taxon>
        <taxon>Agaricomycotina</taxon>
        <taxon>Agaricomycetes</taxon>
        <taxon>Polyporales</taxon>
        <taxon>Laetiporus</taxon>
    </lineage>
</organism>